<evidence type="ECO:0000313" key="1">
    <source>
        <dbReference type="EMBL" id="QHT39138.1"/>
    </source>
</evidence>
<sequence length="67" mass="8118">MIQMYVVTPNNNVVILNGVRDSFRCRQRKKDKKDTFKFISYKKMLRERKKKNSRVYGPLPFYTISKL</sequence>
<dbReference type="AlphaFoldDB" id="A0A6C0FBS9"/>
<protein>
    <submittedName>
        <fullName evidence="1">Uncharacterized protein</fullName>
    </submittedName>
</protein>
<name>A0A6C0FBS9_9ZZZZ</name>
<dbReference type="EMBL" id="MN738838">
    <property type="protein sequence ID" value="QHT39138.1"/>
    <property type="molecule type" value="Genomic_DNA"/>
</dbReference>
<accession>A0A6C0FBS9</accession>
<reference evidence="1" key="1">
    <citation type="journal article" date="2020" name="Nature">
        <title>Giant virus diversity and host interactions through global metagenomics.</title>
        <authorList>
            <person name="Schulz F."/>
            <person name="Roux S."/>
            <person name="Paez-Espino D."/>
            <person name="Jungbluth S."/>
            <person name="Walsh D.A."/>
            <person name="Denef V.J."/>
            <person name="McMahon K.D."/>
            <person name="Konstantinidis K.T."/>
            <person name="Eloe-Fadrosh E.A."/>
            <person name="Kyrpides N.C."/>
            <person name="Woyke T."/>
        </authorList>
    </citation>
    <scope>NUCLEOTIDE SEQUENCE</scope>
    <source>
        <strain evidence="1">GVMAG-S-ERX556126-94</strain>
    </source>
</reference>
<proteinExistence type="predicted"/>
<organism evidence="1">
    <name type="scientific">viral metagenome</name>
    <dbReference type="NCBI Taxonomy" id="1070528"/>
    <lineage>
        <taxon>unclassified sequences</taxon>
        <taxon>metagenomes</taxon>
        <taxon>organismal metagenomes</taxon>
    </lineage>
</organism>